<proteinExistence type="inferred from homology"/>
<protein>
    <submittedName>
        <fullName evidence="6">Oxoglutarate/iron-dependent dioxygenase</fullName>
    </submittedName>
</protein>
<evidence type="ECO:0000313" key="6">
    <source>
        <dbReference type="EMBL" id="OMO72363.1"/>
    </source>
</evidence>
<organism evidence="6 7">
    <name type="scientific">Corchorus olitorius</name>
    <dbReference type="NCBI Taxonomy" id="93759"/>
    <lineage>
        <taxon>Eukaryota</taxon>
        <taxon>Viridiplantae</taxon>
        <taxon>Streptophyta</taxon>
        <taxon>Embryophyta</taxon>
        <taxon>Tracheophyta</taxon>
        <taxon>Spermatophyta</taxon>
        <taxon>Magnoliopsida</taxon>
        <taxon>eudicotyledons</taxon>
        <taxon>Gunneridae</taxon>
        <taxon>Pentapetalae</taxon>
        <taxon>rosids</taxon>
        <taxon>malvids</taxon>
        <taxon>Malvales</taxon>
        <taxon>Malvaceae</taxon>
        <taxon>Grewioideae</taxon>
        <taxon>Apeibeae</taxon>
        <taxon>Corchorus</taxon>
    </lineage>
</organism>
<dbReference type="InterPro" id="IPR005123">
    <property type="entry name" value="Oxoglu/Fe-dep_dioxygenase_dom"/>
</dbReference>
<gene>
    <name evidence="6" type="ORF">COLO4_27656</name>
</gene>
<accession>A0A1R3HPV8</accession>
<feature type="domain" description="Fe2OG dioxygenase" evidence="5">
    <location>
        <begin position="190"/>
        <end position="289"/>
    </location>
</feature>
<dbReference type="EMBL" id="AWUE01019658">
    <property type="protein sequence ID" value="OMO72363.1"/>
    <property type="molecule type" value="Genomic_DNA"/>
</dbReference>
<comment type="similarity">
    <text evidence="1 4">Belongs to the iron/ascorbate-dependent oxidoreductase family.</text>
</comment>
<evidence type="ECO:0000256" key="3">
    <source>
        <dbReference type="ARBA" id="ARBA00023004"/>
    </source>
</evidence>
<dbReference type="GO" id="GO:0051213">
    <property type="term" value="F:dioxygenase activity"/>
    <property type="evidence" value="ECO:0007669"/>
    <property type="project" value="UniProtKB-KW"/>
</dbReference>
<dbReference type="InterPro" id="IPR026992">
    <property type="entry name" value="DIOX_N"/>
</dbReference>
<name>A0A1R3HPV8_9ROSI</name>
<comment type="caution">
    <text evidence="6">The sequence shown here is derived from an EMBL/GenBank/DDBJ whole genome shotgun (WGS) entry which is preliminary data.</text>
</comment>
<dbReference type="OrthoDB" id="288590at2759"/>
<dbReference type="GO" id="GO:0046872">
    <property type="term" value="F:metal ion binding"/>
    <property type="evidence" value="ECO:0007669"/>
    <property type="project" value="UniProtKB-KW"/>
</dbReference>
<dbReference type="InterPro" id="IPR044861">
    <property type="entry name" value="IPNS-like_FE2OG_OXY"/>
</dbReference>
<evidence type="ECO:0000256" key="4">
    <source>
        <dbReference type="RuleBase" id="RU003682"/>
    </source>
</evidence>
<evidence type="ECO:0000313" key="7">
    <source>
        <dbReference type="Proteomes" id="UP000187203"/>
    </source>
</evidence>
<dbReference type="InterPro" id="IPR027443">
    <property type="entry name" value="IPNS-like_sf"/>
</dbReference>
<evidence type="ECO:0000256" key="2">
    <source>
        <dbReference type="ARBA" id="ARBA00022723"/>
    </source>
</evidence>
<dbReference type="InterPro" id="IPR050295">
    <property type="entry name" value="Plant_2OG-oxidoreductases"/>
</dbReference>
<dbReference type="Gene3D" id="2.60.120.330">
    <property type="entry name" value="B-lactam Antibiotic, Isopenicillin N Synthase, Chain"/>
    <property type="match status" value="1"/>
</dbReference>
<dbReference type="PROSITE" id="PS51471">
    <property type="entry name" value="FE2OG_OXY"/>
    <property type="match status" value="1"/>
</dbReference>
<evidence type="ECO:0000259" key="5">
    <source>
        <dbReference type="PROSITE" id="PS51471"/>
    </source>
</evidence>
<keyword evidence="7" id="KW-1185">Reference proteome</keyword>
<dbReference type="SUPFAM" id="SSF51197">
    <property type="entry name" value="Clavaminate synthase-like"/>
    <property type="match status" value="1"/>
</dbReference>
<keyword evidence="3 4" id="KW-0408">Iron</keyword>
<reference evidence="7" key="1">
    <citation type="submission" date="2013-09" db="EMBL/GenBank/DDBJ databases">
        <title>Corchorus olitorius genome sequencing.</title>
        <authorList>
            <person name="Alam M."/>
            <person name="Haque M.S."/>
            <person name="Islam M.S."/>
            <person name="Emdad E.M."/>
            <person name="Islam M.M."/>
            <person name="Ahmed B."/>
            <person name="Halim A."/>
            <person name="Hossen Q.M.M."/>
            <person name="Hossain M.Z."/>
            <person name="Ahmed R."/>
            <person name="Khan M.M."/>
            <person name="Islam R."/>
            <person name="Rashid M.M."/>
            <person name="Khan S.A."/>
            <person name="Rahman M.S."/>
            <person name="Alam M."/>
            <person name="Yahiya A.S."/>
            <person name="Khan M.S."/>
            <person name="Azam M.S."/>
            <person name="Haque T."/>
            <person name="Lashkar M.Z.H."/>
            <person name="Akhand A.I."/>
            <person name="Morshed G."/>
            <person name="Roy S."/>
            <person name="Uddin K.S."/>
            <person name="Rabeya T."/>
            <person name="Hossain A.S."/>
            <person name="Chowdhury A."/>
            <person name="Snigdha A.R."/>
            <person name="Mortoza M.S."/>
            <person name="Matin S.A."/>
            <person name="Hoque S.M.E."/>
            <person name="Islam M.K."/>
            <person name="Roy D.K."/>
            <person name="Haider R."/>
            <person name="Moosa M.M."/>
            <person name="Elias S.M."/>
            <person name="Hasan A.M."/>
            <person name="Jahan S."/>
            <person name="Shafiuddin M."/>
            <person name="Mahmood N."/>
            <person name="Shommy N.S."/>
        </authorList>
    </citation>
    <scope>NUCLEOTIDE SEQUENCE [LARGE SCALE GENOMIC DNA]</scope>
    <source>
        <strain evidence="7">cv. O-4</strain>
    </source>
</reference>
<dbReference type="STRING" id="93759.A0A1R3HPV8"/>
<dbReference type="Pfam" id="PF14226">
    <property type="entry name" value="DIOX_N"/>
    <property type="match status" value="1"/>
</dbReference>
<evidence type="ECO:0000256" key="1">
    <source>
        <dbReference type="ARBA" id="ARBA00008056"/>
    </source>
</evidence>
<dbReference type="Pfam" id="PF03171">
    <property type="entry name" value="2OG-FeII_Oxy"/>
    <property type="match status" value="1"/>
</dbReference>
<dbReference type="AlphaFoldDB" id="A0A1R3HPV8"/>
<keyword evidence="2 4" id="KW-0479">Metal-binding</keyword>
<sequence>MAEISKAFVLNNGISSLIGPKEKGGVDFDSNDTILGVDDAIPIIDYSKLTSNDPHQSSQAVEFLGKICLEYGFFAVTNHTIPESLINGTMEALQGFFDLAEEKKRKYETNNAMDKIRWGIGDVQHVTREFFKIVSHPHFHCPTEPNVLRETLQEYSKRLREVGINLVRGISKSFGQEESYIEKAMSLESGYDFFTANDYPPRVSAPNIIGQFPHNDPGLLILLVQNVSGGLQLYHKGKWVKANLNPHWIIVNLADHLEILTNGKYKSTVHRVIVNNEVRRVTFPLFMGPSLEATVSPAPEFVDEDNPPAYHGMTYKEYLEANQHHVIEGKSCLQQIRL</sequence>
<dbReference type="PANTHER" id="PTHR47991">
    <property type="entry name" value="OXOGLUTARATE/IRON-DEPENDENT DIOXYGENASE"/>
    <property type="match status" value="1"/>
</dbReference>
<keyword evidence="6" id="KW-0223">Dioxygenase</keyword>
<keyword evidence="4" id="KW-0560">Oxidoreductase</keyword>
<dbReference type="Proteomes" id="UP000187203">
    <property type="component" value="Unassembled WGS sequence"/>
</dbReference>